<dbReference type="GeneID" id="5980390"/>
<name>Q0U4C7_PHANO</name>
<dbReference type="AlphaFoldDB" id="Q0U4C7"/>
<sequence length="56" mass="6288">MADPLTDVKDCLVQDRGNIDVPSLLHLSKDTCVGKRAKELCDHHVRTGHKDHSHNM</sequence>
<dbReference type="Proteomes" id="UP000001055">
    <property type="component" value="Unassembled WGS sequence"/>
</dbReference>
<dbReference type="RefSeq" id="XP_001803597.1">
    <property type="nucleotide sequence ID" value="XM_001803545.1"/>
</dbReference>
<protein>
    <submittedName>
        <fullName evidence="1">Uncharacterized protein</fullName>
    </submittedName>
</protein>
<evidence type="ECO:0000313" key="2">
    <source>
        <dbReference type="Proteomes" id="UP000001055"/>
    </source>
</evidence>
<evidence type="ECO:0000313" key="1">
    <source>
        <dbReference type="EMBL" id="EAT79271.1"/>
    </source>
</evidence>
<gene>
    <name evidence="1" type="ORF">SNOG_13387</name>
</gene>
<dbReference type="EMBL" id="CH445350">
    <property type="protein sequence ID" value="EAT79271.1"/>
    <property type="molecule type" value="Genomic_DNA"/>
</dbReference>
<reference evidence="2" key="1">
    <citation type="journal article" date="2007" name="Plant Cell">
        <title>Dothideomycete-plant interactions illuminated by genome sequencing and EST analysis of the wheat pathogen Stagonospora nodorum.</title>
        <authorList>
            <person name="Hane J.K."/>
            <person name="Lowe R.G."/>
            <person name="Solomon P.S."/>
            <person name="Tan K.C."/>
            <person name="Schoch C.L."/>
            <person name="Spatafora J.W."/>
            <person name="Crous P.W."/>
            <person name="Kodira C."/>
            <person name="Birren B.W."/>
            <person name="Galagan J.E."/>
            <person name="Torriani S.F."/>
            <person name="McDonald B.A."/>
            <person name="Oliver R.P."/>
        </authorList>
    </citation>
    <scope>NUCLEOTIDE SEQUENCE [LARGE SCALE GENOMIC DNA]</scope>
    <source>
        <strain evidence="2">SN15 / ATCC MYA-4574 / FGSC 10173</strain>
    </source>
</reference>
<dbReference type="KEGG" id="pno:SNOG_13387"/>
<dbReference type="InParanoid" id="Q0U4C7"/>
<organism evidence="1 2">
    <name type="scientific">Phaeosphaeria nodorum (strain SN15 / ATCC MYA-4574 / FGSC 10173)</name>
    <name type="common">Glume blotch fungus</name>
    <name type="synonym">Parastagonospora nodorum</name>
    <dbReference type="NCBI Taxonomy" id="321614"/>
    <lineage>
        <taxon>Eukaryota</taxon>
        <taxon>Fungi</taxon>
        <taxon>Dikarya</taxon>
        <taxon>Ascomycota</taxon>
        <taxon>Pezizomycotina</taxon>
        <taxon>Dothideomycetes</taxon>
        <taxon>Pleosporomycetidae</taxon>
        <taxon>Pleosporales</taxon>
        <taxon>Pleosporineae</taxon>
        <taxon>Phaeosphaeriaceae</taxon>
        <taxon>Parastagonospora</taxon>
    </lineage>
</organism>
<proteinExistence type="predicted"/>
<accession>Q0U4C7</accession>